<reference evidence="11 12" key="1">
    <citation type="submission" date="2018-06" db="EMBL/GenBank/DDBJ databases">
        <authorList>
            <consortium name="Pathogen Informatics"/>
            <person name="Doyle S."/>
        </authorList>
    </citation>
    <scope>NUCLEOTIDE SEQUENCE [LARGE SCALE GENOMIC DNA]</scope>
    <source>
        <strain evidence="11 12">NCTC12112</strain>
    </source>
</reference>
<dbReference type="GeneID" id="78454047"/>
<dbReference type="Pfam" id="PF01554">
    <property type="entry name" value="MatE"/>
    <property type="match status" value="2"/>
</dbReference>
<evidence type="ECO:0000256" key="8">
    <source>
        <dbReference type="ARBA" id="ARBA00023136"/>
    </source>
</evidence>
<dbReference type="RefSeq" id="WP_005980466.1">
    <property type="nucleotide sequence ID" value="NZ_CABKNW010000005.1"/>
</dbReference>
<dbReference type="CDD" id="cd13138">
    <property type="entry name" value="MATE_yoeA_like"/>
    <property type="match status" value="1"/>
</dbReference>
<evidence type="ECO:0000256" key="6">
    <source>
        <dbReference type="ARBA" id="ARBA00022989"/>
    </source>
</evidence>
<evidence type="ECO:0000256" key="9">
    <source>
        <dbReference type="ARBA" id="ARBA00031636"/>
    </source>
</evidence>
<keyword evidence="4" id="KW-1003">Cell membrane</keyword>
<feature type="transmembrane region" description="Helical" evidence="10">
    <location>
        <begin position="162"/>
        <end position="182"/>
    </location>
</feature>
<organism evidence="11 12">
    <name type="scientific">Fusobacterium ulcerans</name>
    <dbReference type="NCBI Taxonomy" id="861"/>
    <lineage>
        <taxon>Bacteria</taxon>
        <taxon>Fusobacteriati</taxon>
        <taxon>Fusobacteriota</taxon>
        <taxon>Fusobacteriia</taxon>
        <taxon>Fusobacteriales</taxon>
        <taxon>Fusobacteriaceae</taxon>
        <taxon>Fusobacterium</taxon>
    </lineage>
</organism>
<keyword evidence="5 10" id="KW-0812">Transmembrane</keyword>
<dbReference type="Proteomes" id="UP000249008">
    <property type="component" value="Chromosome 1"/>
</dbReference>
<gene>
    <name evidence="11" type="primary">mepA_12</name>
    <name evidence="11" type="ORF">NCTC12112_02775</name>
</gene>
<keyword evidence="8 10" id="KW-0472">Membrane</keyword>
<feature type="transmembrane region" description="Helical" evidence="10">
    <location>
        <begin position="354"/>
        <end position="373"/>
    </location>
</feature>
<feature type="transmembrane region" description="Helical" evidence="10">
    <location>
        <begin position="12"/>
        <end position="30"/>
    </location>
</feature>
<feature type="transmembrane region" description="Helical" evidence="10">
    <location>
        <begin position="50"/>
        <end position="76"/>
    </location>
</feature>
<dbReference type="PANTHER" id="PTHR43298">
    <property type="entry name" value="MULTIDRUG RESISTANCE PROTEIN NORM-RELATED"/>
    <property type="match status" value="1"/>
</dbReference>
<evidence type="ECO:0000256" key="3">
    <source>
        <dbReference type="ARBA" id="ARBA00022449"/>
    </source>
</evidence>
<protein>
    <recommendedName>
        <fullName evidence="9">Multidrug-efflux transporter</fullName>
    </recommendedName>
</protein>
<dbReference type="InterPro" id="IPR048279">
    <property type="entry name" value="MdtK-like"/>
</dbReference>
<feature type="transmembrane region" description="Helical" evidence="10">
    <location>
        <begin position="97"/>
        <end position="120"/>
    </location>
</feature>
<dbReference type="InterPro" id="IPR002528">
    <property type="entry name" value="MATE_fam"/>
</dbReference>
<dbReference type="EMBL" id="LS483487">
    <property type="protein sequence ID" value="SQJ12837.1"/>
    <property type="molecule type" value="Genomic_DNA"/>
</dbReference>
<comment type="subcellular location">
    <subcellularLocation>
        <location evidence="1">Cell membrane</location>
        <topology evidence="1">Multi-pass membrane protein</topology>
    </subcellularLocation>
</comment>
<feature type="transmembrane region" description="Helical" evidence="10">
    <location>
        <begin position="132"/>
        <end position="150"/>
    </location>
</feature>
<keyword evidence="6 10" id="KW-1133">Transmembrane helix</keyword>
<feature type="transmembrane region" description="Helical" evidence="10">
    <location>
        <begin position="410"/>
        <end position="433"/>
    </location>
</feature>
<dbReference type="KEGG" id="ful:C4N20_04445"/>
<evidence type="ECO:0000256" key="4">
    <source>
        <dbReference type="ARBA" id="ARBA00022475"/>
    </source>
</evidence>
<sequence length="447" mass="49244">MKKMTEGNVTKNIFFFTIPIFLGNIFQQMYNTADAVIVGRFSGKEALAAVGTAGPIMNILIFFVVGFSLGSAILMAEFYGAEDIEKLKKEIATTIKAGAVFIFLLSAVALFSVKYILILMNTPIEIMEMAEGYLRIIIIGLIFSFLYNILSAEMRAVGDSKTPLGILVIAVVLNIELDIYFIKNLGMGVKGAAYATVISQIAAVVISLLNIYFRMPVLRLTLKEFAIDLTLLKKTMSYSLSYAVQQTIIFTGAVFVQGAVNPLGIDSIAAFNSGSRIDGFILTPGDSMGAALTTFISQNRGAGKDERIFKGFKSALTMSLLYCVATAILIFIFSGSIMKIFIESSETEAIFLGRTYLKTIAFFYILTALCNTLQGFFRGFGRMDVTLIATFIQIPIRVVLSYMLTKYMGISGVAVGMGIGWIFMASYEGYLYMRYRNRRRELNGVHI</sequence>
<keyword evidence="2" id="KW-0813">Transport</keyword>
<evidence type="ECO:0000256" key="2">
    <source>
        <dbReference type="ARBA" id="ARBA00022448"/>
    </source>
</evidence>
<keyword evidence="7" id="KW-0406">Ion transport</keyword>
<dbReference type="GO" id="GO:0005886">
    <property type="term" value="C:plasma membrane"/>
    <property type="evidence" value="ECO:0007669"/>
    <property type="project" value="UniProtKB-SubCell"/>
</dbReference>
<evidence type="ECO:0000256" key="7">
    <source>
        <dbReference type="ARBA" id="ARBA00023065"/>
    </source>
</evidence>
<dbReference type="PIRSF" id="PIRSF006603">
    <property type="entry name" value="DinF"/>
    <property type="match status" value="1"/>
</dbReference>
<dbReference type="InterPro" id="IPR050222">
    <property type="entry name" value="MATE_MdtK"/>
</dbReference>
<keyword evidence="3" id="KW-0050">Antiport</keyword>
<name>A0AAX2JDT5_9FUSO</name>
<evidence type="ECO:0000313" key="11">
    <source>
        <dbReference type="EMBL" id="SQJ12837.1"/>
    </source>
</evidence>
<dbReference type="NCBIfam" id="TIGR00797">
    <property type="entry name" value="matE"/>
    <property type="match status" value="1"/>
</dbReference>
<evidence type="ECO:0000256" key="1">
    <source>
        <dbReference type="ARBA" id="ARBA00004651"/>
    </source>
</evidence>
<proteinExistence type="predicted"/>
<dbReference type="GO" id="GO:0006811">
    <property type="term" value="P:monoatomic ion transport"/>
    <property type="evidence" value="ECO:0007669"/>
    <property type="project" value="UniProtKB-KW"/>
</dbReference>
<dbReference type="AlphaFoldDB" id="A0AAX2JDT5"/>
<evidence type="ECO:0000256" key="10">
    <source>
        <dbReference type="SAM" id="Phobius"/>
    </source>
</evidence>
<accession>A0AAX2JDT5</accession>
<evidence type="ECO:0000256" key="5">
    <source>
        <dbReference type="ARBA" id="ARBA00022692"/>
    </source>
</evidence>
<dbReference type="GO" id="GO:0015297">
    <property type="term" value="F:antiporter activity"/>
    <property type="evidence" value="ECO:0007669"/>
    <property type="project" value="UniProtKB-KW"/>
</dbReference>
<dbReference type="GO" id="GO:0042910">
    <property type="term" value="F:xenobiotic transmembrane transporter activity"/>
    <property type="evidence" value="ECO:0007669"/>
    <property type="project" value="InterPro"/>
</dbReference>
<dbReference type="PANTHER" id="PTHR43298:SF2">
    <property type="entry name" value="FMN_FAD EXPORTER YEEO-RELATED"/>
    <property type="match status" value="1"/>
</dbReference>
<feature type="transmembrane region" description="Helical" evidence="10">
    <location>
        <begin position="320"/>
        <end position="342"/>
    </location>
</feature>
<evidence type="ECO:0000313" key="12">
    <source>
        <dbReference type="Proteomes" id="UP000249008"/>
    </source>
</evidence>
<feature type="transmembrane region" description="Helical" evidence="10">
    <location>
        <begin position="194"/>
        <end position="213"/>
    </location>
</feature>